<dbReference type="AlphaFoldDB" id="A0A9N8VBD6"/>
<dbReference type="InterPro" id="IPR012580">
    <property type="entry name" value="NUC153"/>
</dbReference>
<feature type="domain" description="NUC153" evidence="6">
    <location>
        <begin position="511"/>
        <end position="538"/>
    </location>
</feature>
<feature type="region of interest" description="Disordered" evidence="5">
    <location>
        <begin position="548"/>
        <end position="579"/>
    </location>
</feature>
<dbReference type="GO" id="GO:0003723">
    <property type="term" value="F:RNA binding"/>
    <property type="evidence" value="ECO:0007669"/>
    <property type="project" value="TreeGrafter"/>
</dbReference>
<dbReference type="EMBL" id="CAJVPS010000063">
    <property type="protein sequence ID" value="CAG8447148.1"/>
    <property type="molecule type" value="Genomic_DNA"/>
</dbReference>
<dbReference type="Proteomes" id="UP000789508">
    <property type="component" value="Unassembled WGS sequence"/>
</dbReference>
<feature type="compositionally biased region" description="Acidic residues" evidence="5">
    <location>
        <begin position="141"/>
        <end position="151"/>
    </location>
</feature>
<evidence type="ECO:0000256" key="1">
    <source>
        <dbReference type="ARBA" id="ARBA00004604"/>
    </source>
</evidence>
<evidence type="ECO:0000256" key="4">
    <source>
        <dbReference type="ARBA" id="ARBA00023242"/>
    </source>
</evidence>
<dbReference type="InterPro" id="IPR039754">
    <property type="entry name" value="Esf1"/>
</dbReference>
<dbReference type="InterPro" id="IPR056750">
    <property type="entry name" value="RRM_ESF1"/>
</dbReference>
<evidence type="ECO:0000259" key="6">
    <source>
        <dbReference type="Pfam" id="PF08159"/>
    </source>
</evidence>
<evidence type="ECO:0000256" key="5">
    <source>
        <dbReference type="SAM" id="MobiDB-lite"/>
    </source>
</evidence>
<dbReference type="GO" id="GO:0006364">
    <property type="term" value="P:rRNA processing"/>
    <property type="evidence" value="ECO:0007669"/>
    <property type="project" value="InterPro"/>
</dbReference>
<keyword evidence="9" id="KW-1185">Reference proteome</keyword>
<feature type="compositionally biased region" description="Acidic residues" evidence="5">
    <location>
        <begin position="252"/>
        <end position="261"/>
    </location>
</feature>
<reference evidence="8" key="1">
    <citation type="submission" date="2021-06" db="EMBL/GenBank/DDBJ databases">
        <authorList>
            <person name="Kallberg Y."/>
            <person name="Tangrot J."/>
            <person name="Rosling A."/>
        </authorList>
    </citation>
    <scope>NUCLEOTIDE SEQUENCE</scope>
    <source>
        <strain evidence="8">FL130A</strain>
    </source>
</reference>
<feature type="compositionally biased region" description="Basic and acidic residues" evidence="5">
    <location>
        <begin position="232"/>
        <end position="251"/>
    </location>
</feature>
<proteinExistence type="inferred from homology"/>
<accession>A0A9N8VBD6</accession>
<evidence type="ECO:0000256" key="3">
    <source>
        <dbReference type="ARBA" id="ARBA00023054"/>
    </source>
</evidence>
<protein>
    <submittedName>
        <fullName evidence="8">8625_t:CDS:1</fullName>
    </submittedName>
</protein>
<organism evidence="8 9">
    <name type="scientific">Ambispora leptoticha</name>
    <dbReference type="NCBI Taxonomy" id="144679"/>
    <lineage>
        <taxon>Eukaryota</taxon>
        <taxon>Fungi</taxon>
        <taxon>Fungi incertae sedis</taxon>
        <taxon>Mucoromycota</taxon>
        <taxon>Glomeromycotina</taxon>
        <taxon>Glomeromycetes</taxon>
        <taxon>Archaeosporales</taxon>
        <taxon>Ambisporaceae</taxon>
        <taxon>Ambispora</taxon>
    </lineage>
</organism>
<dbReference type="OrthoDB" id="431825at2759"/>
<dbReference type="GO" id="GO:0005730">
    <property type="term" value="C:nucleolus"/>
    <property type="evidence" value="ECO:0007669"/>
    <property type="project" value="UniProtKB-SubCell"/>
</dbReference>
<feature type="region of interest" description="Disordered" evidence="5">
    <location>
        <begin position="71"/>
        <end position="117"/>
    </location>
</feature>
<keyword evidence="3" id="KW-0175">Coiled coil</keyword>
<feature type="region of interest" description="Disordered" evidence="5">
    <location>
        <begin position="1"/>
        <end position="50"/>
    </location>
</feature>
<feature type="compositionally biased region" description="Basic and acidic residues" evidence="5">
    <location>
        <begin position="35"/>
        <end position="45"/>
    </location>
</feature>
<feature type="compositionally biased region" description="Acidic residues" evidence="5">
    <location>
        <begin position="164"/>
        <end position="175"/>
    </location>
</feature>
<feature type="region of interest" description="Disordered" evidence="5">
    <location>
        <begin position="232"/>
        <end position="274"/>
    </location>
</feature>
<evidence type="ECO:0000256" key="2">
    <source>
        <dbReference type="ARBA" id="ARBA00009087"/>
    </source>
</evidence>
<comment type="subcellular location">
    <subcellularLocation>
        <location evidence="1">Nucleus</location>
        <location evidence="1">Nucleolus</location>
    </subcellularLocation>
</comment>
<sequence>MSSQSNKQKKSITSSSFASSAKEDARGQKITSDPRFVHVHQDPRFIRPKKKDIKVTLDKRFAHMLKNKEFSDAPKIDKYGRPLSSDHSKKELKRFYVLDNDDDDESNNRRSRLKNKDDIISSQKDLYDFSRGRLDISSSSSEDEESEDDDNASLSSSSTSLNESLEDQEDTEQEEPIPLGDETRRFAAINLDWDNVKATDLMKVFSGFCTSGTSIIKSVKIYPSEFGKKRIELESREGPPKEIFKSSTKDREDEDSSDESSNDINGEMNDASSNEFEEAALRKYQLERLKFECDSVETARHVYQQCDGAEFESTANFFDLRFIPNDMNFDDDPVDECYEAPAEYKPVDFVTEALQHSNVKLTWDNDDPDRVRLMRKSFTQEDLDNMDFKAYLASSDEDEEEDEDIAKKYKSLLSLANNNADDNSRELLYGSDDEHHDDQEMEVTFTPGISESLENETTLEAYLRKQREKKKAKKKLRQEKINKFSFDQDNDNDDSNDYDEIKKIQKTKNNPRFAALHESHHFAIDPSSPQFKRTKAMEKLLQERQRRQLLLSQEGESKGAAAAFSHTQNNDKSIASRDPSLSLLVKSVKRKNLLAAEKQQQRGKRKKIE</sequence>
<feature type="region of interest" description="Disordered" evidence="5">
    <location>
        <begin position="131"/>
        <end position="183"/>
    </location>
</feature>
<comment type="similarity">
    <text evidence="2">Belongs to the ESF1 family.</text>
</comment>
<gene>
    <name evidence="8" type="ORF">ALEPTO_LOCUS763</name>
</gene>
<evidence type="ECO:0000259" key="7">
    <source>
        <dbReference type="Pfam" id="PF25121"/>
    </source>
</evidence>
<feature type="compositionally biased region" description="Low complexity" evidence="5">
    <location>
        <begin position="152"/>
        <end position="163"/>
    </location>
</feature>
<feature type="compositionally biased region" description="Low complexity" evidence="5">
    <location>
        <begin position="11"/>
        <end position="20"/>
    </location>
</feature>
<dbReference type="PANTHER" id="PTHR12202:SF0">
    <property type="entry name" value="ESF1 HOMOLOG"/>
    <property type="match status" value="1"/>
</dbReference>
<feature type="compositionally biased region" description="Basic and acidic residues" evidence="5">
    <location>
        <begin position="71"/>
        <end position="96"/>
    </location>
</feature>
<name>A0A9N8VBD6_9GLOM</name>
<dbReference type="Pfam" id="PF25121">
    <property type="entry name" value="RRM_ESF1"/>
    <property type="match status" value="1"/>
</dbReference>
<dbReference type="PANTHER" id="PTHR12202">
    <property type="entry name" value="ESF1 HOMOLOG"/>
    <property type="match status" value="1"/>
</dbReference>
<comment type="caution">
    <text evidence="8">The sequence shown here is derived from an EMBL/GenBank/DDBJ whole genome shotgun (WGS) entry which is preliminary data.</text>
</comment>
<evidence type="ECO:0000313" key="8">
    <source>
        <dbReference type="EMBL" id="CAG8447148.1"/>
    </source>
</evidence>
<evidence type="ECO:0000313" key="9">
    <source>
        <dbReference type="Proteomes" id="UP000789508"/>
    </source>
</evidence>
<feature type="domain" description="ESF1 RRM" evidence="7">
    <location>
        <begin position="183"/>
        <end position="337"/>
    </location>
</feature>
<dbReference type="Pfam" id="PF08159">
    <property type="entry name" value="NUC153"/>
    <property type="match status" value="1"/>
</dbReference>
<keyword evidence="4" id="KW-0539">Nucleus</keyword>